<dbReference type="Pfam" id="PF05327">
    <property type="entry name" value="RRN3"/>
    <property type="match status" value="1"/>
</dbReference>
<evidence type="ECO:0000256" key="1">
    <source>
        <dbReference type="ARBA" id="ARBA00010098"/>
    </source>
</evidence>
<dbReference type="SUPFAM" id="SSF48371">
    <property type="entry name" value="ARM repeat"/>
    <property type="match status" value="2"/>
</dbReference>
<feature type="region of interest" description="Disordered" evidence="2">
    <location>
        <begin position="557"/>
        <end position="580"/>
    </location>
</feature>
<dbReference type="InterPro" id="IPR016024">
    <property type="entry name" value="ARM-type_fold"/>
</dbReference>
<dbReference type="PhylomeDB" id="A0A060SXC9"/>
<evidence type="ECO:0000313" key="3">
    <source>
        <dbReference type="EMBL" id="CDP33565.1"/>
    </source>
</evidence>
<feature type="compositionally biased region" description="Low complexity" evidence="2">
    <location>
        <begin position="561"/>
        <end position="575"/>
    </location>
</feature>
<feature type="compositionally biased region" description="Acidic residues" evidence="2">
    <location>
        <begin position="628"/>
        <end position="657"/>
    </location>
</feature>
<proteinExistence type="inferred from homology"/>
<feature type="region of interest" description="Disordered" evidence="2">
    <location>
        <begin position="619"/>
        <end position="657"/>
    </location>
</feature>
<organism evidence="3">
    <name type="scientific">Blastobotrys adeninivorans</name>
    <name type="common">Yeast</name>
    <name type="synonym">Arxula adeninivorans</name>
    <dbReference type="NCBI Taxonomy" id="409370"/>
    <lineage>
        <taxon>Eukaryota</taxon>
        <taxon>Fungi</taxon>
        <taxon>Dikarya</taxon>
        <taxon>Ascomycota</taxon>
        <taxon>Saccharomycotina</taxon>
        <taxon>Dipodascomycetes</taxon>
        <taxon>Dipodascales</taxon>
        <taxon>Trichomonascaceae</taxon>
        <taxon>Blastobotrys</taxon>
    </lineage>
</organism>
<accession>A0A060SXC9</accession>
<evidence type="ECO:0000256" key="2">
    <source>
        <dbReference type="SAM" id="MobiDB-lite"/>
    </source>
</evidence>
<dbReference type="GO" id="GO:0005634">
    <property type="term" value="C:nucleus"/>
    <property type="evidence" value="ECO:0007669"/>
    <property type="project" value="TreeGrafter"/>
</dbReference>
<dbReference type="PANTHER" id="PTHR12790">
    <property type="entry name" value="TRANSCRIPTION INITIATION FACTOR IA RRN3"/>
    <property type="match status" value="1"/>
</dbReference>
<dbReference type="PANTHER" id="PTHR12790:SF0">
    <property type="entry name" value="RNA POLYMERASE I-SPECIFIC TRANSCRIPTION INITIATION FACTOR RRN3-RELATED"/>
    <property type="match status" value="1"/>
</dbReference>
<dbReference type="InterPro" id="IPR007991">
    <property type="entry name" value="RNA_pol_I_trans_ini_fac_RRN3"/>
</dbReference>
<dbReference type="AlphaFoldDB" id="A0A060SXC9"/>
<comment type="similarity">
    <text evidence="1">Belongs to the RRN3 family.</text>
</comment>
<gene>
    <name evidence="3" type="ORF">GNLVRS02_ARAD1A12232g</name>
</gene>
<feature type="region of interest" description="Disordered" evidence="2">
    <location>
        <begin position="242"/>
        <end position="318"/>
    </location>
</feature>
<dbReference type="GO" id="GO:0001181">
    <property type="term" value="F:RNA polymerase I general transcription initiation factor activity"/>
    <property type="evidence" value="ECO:0007669"/>
    <property type="project" value="InterPro"/>
</dbReference>
<reference evidence="3" key="1">
    <citation type="submission" date="2014-02" db="EMBL/GenBank/DDBJ databases">
        <authorList>
            <person name="Genoscope - CEA"/>
        </authorList>
    </citation>
    <scope>NUCLEOTIDE SEQUENCE</scope>
    <source>
        <strain evidence="3">LS3</strain>
    </source>
</reference>
<sequence length="657" mass="74185">MPVATSTMMAPLTAKRAHEDDSADLPPLKHTKVLSGSSPNTDAMFARTMCKAFVQDALKAMEQPVKELGPLDQLSSKLALPQGSQDAFTDLQLRYIIESLSTEVSRLDYQGCAGIISSVLKLKWSSRDQGFVEAYVRFLGVLVSGIPKWWPEVASKMVSEFHLKNTDPHHSVLKYILWLIPTAVGSMRDILERHFPHHSDSTNVHVRYISNILLMVDYCEELQSSVWDLIINRSVRLDLELYDDADDENEDEEDEDDDEDDDDADVLDTKSPIESGIKDGNADYTLDSNQNKSNTEDADDDADADADESDFDDNASEVSEYEVDQVTVDYLATRKKLDAIMVQLFTYLDQKFTLHALSTGQGPKLFRVLLDSFRKNIISTHRTRSIQYLLFKVAHHHPDLLDAYLSFLIQLALDPSGDIGVRQKATQYISSFVARAKGLPKQTILLVVAYLKQWLQKYIEEREVEVDAGGSMGRFRMFYSVSQALFYIFCFRNAMLRDESGNWECELDSLFQRLIVTKFNPLRYCKRTVVAMFARIAQREGVAYCFTIMEQNRLGGFRHQSPSGSSGSSPAPSASNAAIGNWNPNDSSALEGYFPYDPLILPKARRLLESLYIEWDDVAQDSDSGSESYDESEDDEDDGDEVDDDDDDDDDDDNDKI</sequence>
<dbReference type="EMBL" id="HG937691">
    <property type="protein sequence ID" value="CDP33565.1"/>
    <property type="molecule type" value="Genomic_DNA"/>
</dbReference>
<feature type="compositionally biased region" description="Acidic residues" evidence="2">
    <location>
        <begin position="296"/>
        <end position="318"/>
    </location>
</feature>
<reference evidence="3" key="2">
    <citation type="submission" date="2014-06" db="EMBL/GenBank/DDBJ databases">
        <title>The complete genome of Blastobotrys (Arxula) adeninivorans LS3 - a yeast of biotechnological interest.</title>
        <authorList>
            <person name="Kunze G."/>
            <person name="Gaillardin C."/>
            <person name="Czernicka M."/>
            <person name="Durrens P."/>
            <person name="Martin T."/>
            <person name="Boer E."/>
            <person name="Gabaldon T."/>
            <person name="Cruz J."/>
            <person name="Talla E."/>
            <person name="Marck C."/>
            <person name="Goffeau A."/>
            <person name="Barbe V."/>
            <person name="Baret P."/>
            <person name="Baronian K."/>
            <person name="Beier S."/>
            <person name="Bleykasten C."/>
            <person name="Bode R."/>
            <person name="Casaregola S."/>
            <person name="Despons L."/>
            <person name="Fairhead C."/>
            <person name="Giersberg M."/>
            <person name="Gierski P."/>
            <person name="Hahnel U."/>
            <person name="Hartmann A."/>
            <person name="Jankowska D."/>
            <person name="Jubin C."/>
            <person name="Jung P."/>
            <person name="Lafontaine I."/>
            <person name="Leh-Louis V."/>
            <person name="Lemaire M."/>
            <person name="Marcet-Houben M."/>
            <person name="Mascher M."/>
            <person name="Morel G."/>
            <person name="Richard G.-F."/>
            <person name="Riechen J."/>
            <person name="Sacerdot C."/>
            <person name="Sarkar A."/>
            <person name="Savel G."/>
            <person name="Schacherer J."/>
            <person name="Sherman D."/>
            <person name="Straub M.-L."/>
            <person name="Stein N."/>
            <person name="Thierry A."/>
            <person name="Trautwein-Schult A."/>
            <person name="Westhof E."/>
            <person name="Worch S."/>
            <person name="Dujon B."/>
            <person name="Souciet J.-L."/>
            <person name="Wincker P."/>
            <person name="Scholz U."/>
            <person name="Neuveglise N."/>
        </authorList>
    </citation>
    <scope>NUCLEOTIDE SEQUENCE</scope>
    <source>
        <strain evidence="3">LS3</strain>
    </source>
</reference>
<dbReference type="GO" id="GO:0006361">
    <property type="term" value="P:transcription initiation at RNA polymerase I promoter"/>
    <property type="evidence" value="ECO:0007669"/>
    <property type="project" value="InterPro"/>
</dbReference>
<dbReference type="GO" id="GO:0001042">
    <property type="term" value="F:RNA polymerase I core binding"/>
    <property type="evidence" value="ECO:0007669"/>
    <property type="project" value="TreeGrafter"/>
</dbReference>
<feature type="region of interest" description="Disordered" evidence="2">
    <location>
        <begin position="1"/>
        <end position="36"/>
    </location>
</feature>
<feature type="compositionally biased region" description="Acidic residues" evidence="2">
    <location>
        <begin position="242"/>
        <end position="266"/>
    </location>
</feature>
<name>A0A060SXC9_BLAAD</name>
<protein>
    <submittedName>
        <fullName evidence="3">ARAD1A12232p</fullName>
    </submittedName>
</protein>